<gene>
    <name evidence="5" type="ORF">PTTG_28404</name>
</gene>
<dbReference type="PROSITE" id="PS50158">
    <property type="entry name" value="ZF_CCHC"/>
    <property type="match status" value="1"/>
</dbReference>
<evidence type="ECO:0000313" key="6">
    <source>
        <dbReference type="EnsemblFungi" id="PTTG_28404-t43_1-p1"/>
    </source>
</evidence>
<name>A0A180GCB2_PUCT1</name>
<keyword evidence="7" id="KW-1185">Reference proteome</keyword>
<accession>A0A180GCB2</accession>
<feature type="domain" description="CCHC-type" evidence="4">
    <location>
        <begin position="251"/>
        <end position="266"/>
    </location>
</feature>
<dbReference type="Proteomes" id="UP000005240">
    <property type="component" value="Unassembled WGS sequence"/>
</dbReference>
<organism evidence="5">
    <name type="scientific">Puccinia triticina (isolate 1-1 / race 1 (BBBD))</name>
    <name type="common">Brown leaf rust fungus</name>
    <dbReference type="NCBI Taxonomy" id="630390"/>
    <lineage>
        <taxon>Eukaryota</taxon>
        <taxon>Fungi</taxon>
        <taxon>Dikarya</taxon>
        <taxon>Basidiomycota</taxon>
        <taxon>Pucciniomycotina</taxon>
        <taxon>Pucciniomycetes</taxon>
        <taxon>Pucciniales</taxon>
        <taxon>Pucciniaceae</taxon>
        <taxon>Puccinia</taxon>
    </lineage>
</organism>
<dbReference type="STRING" id="630390.A0A180GCB2"/>
<evidence type="ECO:0000256" key="3">
    <source>
        <dbReference type="SAM" id="MobiDB-lite"/>
    </source>
</evidence>
<dbReference type="Pfam" id="PF00098">
    <property type="entry name" value="zf-CCHC"/>
    <property type="match status" value="1"/>
</dbReference>
<reference evidence="5" key="1">
    <citation type="submission" date="2009-11" db="EMBL/GenBank/DDBJ databases">
        <authorList>
            <consortium name="The Broad Institute Genome Sequencing Platform"/>
            <person name="Ward D."/>
            <person name="Feldgarden M."/>
            <person name="Earl A."/>
            <person name="Young S.K."/>
            <person name="Zeng Q."/>
            <person name="Koehrsen M."/>
            <person name="Alvarado L."/>
            <person name="Berlin A."/>
            <person name="Bochicchio J."/>
            <person name="Borenstein D."/>
            <person name="Chapman S.B."/>
            <person name="Chen Z."/>
            <person name="Engels R."/>
            <person name="Freedman E."/>
            <person name="Gellesch M."/>
            <person name="Goldberg J."/>
            <person name="Griggs A."/>
            <person name="Gujja S."/>
            <person name="Heilman E."/>
            <person name="Heiman D."/>
            <person name="Hepburn T."/>
            <person name="Howarth C."/>
            <person name="Jen D."/>
            <person name="Larson L."/>
            <person name="Lewis B."/>
            <person name="Mehta T."/>
            <person name="Park D."/>
            <person name="Pearson M."/>
            <person name="Roberts A."/>
            <person name="Saif S."/>
            <person name="Shea T."/>
            <person name="Shenoy N."/>
            <person name="Sisk P."/>
            <person name="Stolte C."/>
            <person name="Sykes S."/>
            <person name="Thomson T."/>
            <person name="Walk T."/>
            <person name="White J."/>
            <person name="Yandava C."/>
            <person name="Izard J."/>
            <person name="Baranova O.V."/>
            <person name="Blanton J.M."/>
            <person name="Tanner A.C."/>
            <person name="Dewhirst F.E."/>
            <person name="Haas B."/>
            <person name="Nusbaum C."/>
            <person name="Birren B."/>
        </authorList>
    </citation>
    <scope>NUCLEOTIDE SEQUENCE [LARGE SCALE GENOMIC DNA]</scope>
    <source>
        <strain evidence="5">1-1 BBBD Race 1</strain>
    </source>
</reference>
<dbReference type="AlphaFoldDB" id="A0A180GCB2"/>
<feature type="region of interest" description="Disordered" evidence="3">
    <location>
        <begin position="24"/>
        <end position="52"/>
    </location>
</feature>
<dbReference type="GO" id="GO:0006397">
    <property type="term" value="P:mRNA processing"/>
    <property type="evidence" value="ECO:0007669"/>
    <property type="project" value="UniProtKB-KW"/>
</dbReference>
<dbReference type="InterPro" id="IPR001878">
    <property type="entry name" value="Znf_CCHC"/>
</dbReference>
<dbReference type="GO" id="GO:0008270">
    <property type="term" value="F:zinc ion binding"/>
    <property type="evidence" value="ECO:0007669"/>
    <property type="project" value="UniProtKB-KW"/>
</dbReference>
<evidence type="ECO:0000313" key="5">
    <source>
        <dbReference type="EMBL" id="OAV90224.1"/>
    </source>
</evidence>
<evidence type="ECO:0000256" key="2">
    <source>
        <dbReference type="PROSITE-ProRule" id="PRU00047"/>
    </source>
</evidence>
<feature type="region of interest" description="Disordered" evidence="3">
    <location>
        <begin position="288"/>
        <end position="312"/>
    </location>
</feature>
<dbReference type="GO" id="GO:0003676">
    <property type="term" value="F:nucleic acid binding"/>
    <property type="evidence" value="ECO:0007669"/>
    <property type="project" value="InterPro"/>
</dbReference>
<dbReference type="EnsemblFungi" id="PTTG_28404-t43_1">
    <property type="protein sequence ID" value="PTTG_28404-t43_1-p1"/>
    <property type="gene ID" value="PTTG_28404"/>
</dbReference>
<dbReference type="VEuPathDB" id="FungiDB:PTTG_28404"/>
<keyword evidence="2" id="KW-0479">Metal-binding</keyword>
<dbReference type="SMART" id="SM00343">
    <property type="entry name" value="ZnF_C2HC"/>
    <property type="match status" value="1"/>
</dbReference>
<keyword evidence="1" id="KW-0507">mRNA processing</keyword>
<keyword evidence="2" id="KW-0863">Zinc-finger</keyword>
<reference evidence="6 7" key="3">
    <citation type="journal article" date="2017" name="G3 (Bethesda)">
        <title>Comparative analysis highlights variable genome content of wheat rusts and divergence of the mating loci.</title>
        <authorList>
            <person name="Cuomo C.A."/>
            <person name="Bakkeren G."/>
            <person name="Khalil H.B."/>
            <person name="Panwar V."/>
            <person name="Joly D."/>
            <person name="Linning R."/>
            <person name="Sakthikumar S."/>
            <person name="Song X."/>
            <person name="Adiconis X."/>
            <person name="Fan L."/>
            <person name="Goldberg J.M."/>
            <person name="Levin J.Z."/>
            <person name="Young S."/>
            <person name="Zeng Q."/>
            <person name="Anikster Y."/>
            <person name="Bruce M."/>
            <person name="Wang M."/>
            <person name="Yin C."/>
            <person name="McCallum B."/>
            <person name="Szabo L.J."/>
            <person name="Hulbert S."/>
            <person name="Chen X."/>
            <person name="Fellers J.P."/>
        </authorList>
    </citation>
    <scope>NUCLEOTIDE SEQUENCE</scope>
    <source>
        <strain evidence="7">Isolate 1-1 / race 1 (BBBD)</strain>
        <strain evidence="6">isolate 1-1 / race 1 (BBBD)</strain>
    </source>
</reference>
<evidence type="ECO:0000259" key="4">
    <source>
        <dbReference type="PROSITE" id="PS50158"/>
    </source>
</evidence>
<protein>
    <submittedName>
        <fullName evidence="6">CCHC-type domain-containing protein</fullName>
    </submittedName>
</protein>
<keyword evidence="2" id="KW-0862">Zinc</keyword>
<evidence type="ECO:0000313" key="7">
    <source>
        <dbReference type="Proteomes" id="UP000005240"/>
    </source>
</evidence>
<dbReference type="InterPro" id="IPR036875">
    <property type="entry name" value="Znf_CCHC_sf"/>
</dbReference>
<feature type="compositionally biased region" description="Basic and acidic residues" evidence="3">
    <location>
        <begin position="24"/>
        <end position="34"/>
    </location>
</feature>
<dbReference type="Gene3D" id="4.10.60.10">
    <property type="entry name" value="Zinc finger, CCHC-type"/>
    <property type="match status" value="1"/>
</dbReference>
<dbReference type="EMBL" id="ADAS02000106">
    <property type="protein sequence ID" value="OAV90224.1"/>
    <property type="molecule type" value="Genomic_DNA"/>
</dbReference>
<reference evidence="5" key="2">
    <citation type="submission" date="2016-05" db="EMBL/GenBank/DDBJ databases">
        <title>Comparative analysis highlights variable genome content of wheat rusts and divergence of the mating loci.</title>
        <authorList>
            <person name="Cuomo C.A."/>
            <person name="Bakkeren G."/>
            <person name="Szabo L."/>
            <person name="Khalil H."/>
            <person name="Joly D."/>
            <person name="Goldberg J."/>
            <person name="Young S."/>
            <person name="Zeng Q."/>
            <person name="Fellers J."/>
        </authorList>
    </citation>
    <scope>NUCLEOTIDE SEQUENCE [LARGE SCALE GENOMIC DNA]</scope>
    <source>
        <strain evidence="5">1-1 BBBD Race 1</strain>
    </source>
</reference>
<proteinExistence type="predicted"/>
<sequence length="312" mass="33890">MDPAALQQQLADLMAVVNEERALRRQAEAEHQEAEEAQAQAPQVGAPAVQPAARGPKVAVPDKFDGVRGTKAEVFAGQVNLYMAANPTAFPDDRARIIFALSYLTGQASARAQPWMLRTCVPVPDPPVVYHNFATAFGAMYYDTEMKTKAERAPRLLKQTRSEEATLVSHYTQGLKRDIRLALVLAQTTFATLHEVSNLALKIDNEIGGAEGPAEVPPTTAPADPNAMDLSAMRGSLSSVERTTLMRKGQCFRCEKKGHIARDCPDKPEKGKDKLAIRISELEGQLQRLTLDQGTSGGDGRADQSKNGDAWV</sequence>
<dbReference type="OrthoDB" id="2507259at2759"/>
<dbReference type="SUPFAM" id="SSF57756">
    <property type="entry name" value="Retrovirus zinc finger-like domains"/>
    <property type="match status" value="1"/>
</dbReference>
<feature type="compositionally biased region" description="Low complexity" evidence="3">
    <location>
        <begin position="37"/>
        <end position="52"/>
    </location>
</feature>
<evidence type="ECO:0000256" key="1">
    <source>
        <dbReference type="ARBA" id="ARBA00022664"/>
    </source>
</evidence>
<reference evidence="6" key="4">
    <citation type="submission" date="2025-05" db="UniProtKB">
        <authorList>
            <consortium name="EnsemblFungi"/>
        </authorList>
    </citation>
    <scope>IDENTIFICATION</scope>
    <source>
        <strain evidence="6">isolate 1-1 / race 1 (BBBD)</strain>
    </source>
</reference>